<evidence type="ECO:0000256" key="1">
    <source>
        <dbReference type="ARBA" id="ARBA00005545"/>
    </source>
</evidence>
<feature type="domain" description="MH1" evidence="9">
    <location>
        <begin position="28"/>
        <end position="152"/>
    </location>
</feature>
<feature type="region of interest" description="Disordered" evidence="8">
    <location>
        <begin position="194"/>
        <end position="234"/>
    </location>
</feature>
<keyword evidence="6 7" id="KW-0539">Nucleus</keyword>
<keyword evidence="3" id="KW-0862">Zinc</keyword>
<keyword evidence="2" id="KW-0479">Metal-binding</keyword>
<dbReference type="GO" id="GO:0000981">
    <property type="term" value="F:DNA-binding transcription factor activity, RNA polymerase II-specific"/>
    <property type="evidence" value="ECO:0007669"/>
    <property type="project" value="TreeGrafter"/>
</dbReference>
<dbReference type="GO" id="GO:0009791">
    <property type="term" value="P:post-embryonic development"/>
    <property type="evidence" value="ECO:0007669"/>
    <property type="project" value="UniProtKB-ARBA"/>
</dbReference>
<evidence type="ECO:0000313" key="12">
    <source>
        <dbReference type="WBParaSite" id="PSU_v2.g1731.t1"/>
    </source>
</evidence>
<proteinExistence type="inferred from homology"/>
<dbReference type="SUPFAM" id="SSF56366">
    <property type="entry name" value="SMAD MH1 domain"/>
    <property type="match status" value="1"/>
</dbReference>
<dbReference type="GO" id="GO:0009653">
    <property type="term" value="P:anatomical structure morphogenesis"/>
    <property type="evidence" value="ECO:0007669"/>
    <property type="project" value="TreeGrafter"/>
</dbReference>
<dbReference type="Proteomes" id="UP000887577">
    <property type="component" value="Unplaced"/>
</dbReference>
<dbReference type="InterPro" id="IPR036578">
    <property type="entry name" value="SMAD_MH1_sf"/>
</dbReference>
<sequence length="807" mass="90373">MEVDANPENVANIIRRQTPPPSSGDSVGTIATFLSKSVQGDDLEFGRKAVESLIKKLKDKRDELEDFITAVTTKGETHTGCITIPRTLDGRLQVAGRKGFPHVVYARTFRWPDLHKNEIRHLPFCLYGFELKTDAVCVNPYHYERISLTNDGGGGDMNNMLGNVLIPGGSGSGNRTTTTATDHIRTSRLFKNEEHPNHHHHHHSISGAAAARRSTMPSIQKPEPIPSTSQQPITSSSLLQTSILSSLLQNTTTTNTSNPPTFAQAFLANQLRQQILQQQQQQQQQQQPNPLAFLLNAVNEQKRQNDEMMEDTVEHFSSLQTNPTAVPLPQPPPPPSFLSLSNIIIPTTTGMVEAAQTCPQSTATSIMPQTVSSTTITSRLIDNMPQITRRQRASTFPVQSLLQFLAAEYPTLELVNLQQINIPKLFTDNPNLLRLTQRLSAVQALQTELLSRGQSIEEYRSHQREEMIAALGAFITAINHQEKTGHPGTDNFTPEHVLLATIIAALANGAASGALTLEQPPVPISVCPEGLDSENTTLVDFISTSLYYSKCFHGETNKLYCGEYWGTVSYFERDFKYEGLFECRKDTLYVCTTNPNDHDVDCFNISQFFGLRHIGDEGIIYDRNKIDIGVRIDVRNDTELWVTCFSPLPLHIESSYLDRESGRDSIIHKAYQQSTIKIFDLRQVIHQILYSNAYRRVVGGKLDGYEREKINIQVLNDMQNLTKIRMGLGMRNKDVNNTLLRNAPCWVEITFPKLCELVNELSIQPFIHFPPHLRQLSIFGGTPEGILPQEYVNEAIELILSEGLLKN</sequence>
<dbReference type="SUPFAM" id="SSF49879">
    <property type="entry name" value="SMAD/FHA domain"/>
    <property type="match status" value="1"/>
</dbReference>
<dbReference type="GO" id="GO:0060395">
    <property type="term" value="P:SMAD protein signal transduction"/>
    <property type="evidence" value="ECO:0007669"/>
    <property type="project" value="TreeGrafter"/>
</dbReference>
<evidence type="ECO:0000256" key="7">
    <source>
        <dbReference type="RuleBase" id="RU361195"/>
    </source>
</evidence>
<evidence type="ECO:0000259" key="9">
    <source>
        <dbReference type="PROSITE" id="PS51075"/>
    </source>
</evidence>
<dbReference type="CDD" id="cd10492">
    <property type="entry name" value="MH1_SMAD_4"/>
    <property type="match status" value="1"/>
</dbReference>
<dbReference type="PROSITE" id="PS51076">
    <property type="entry name" value="MH2"/>
    <property type="match status" value="1"/>
</dbReference>
<reference evidence="12" key="1">
    <citation type="submission" date="2022-11" db="UniProtKB">
        <authorList>
            <consortium name="WormBaseParasite"/>
        </authorList>
    </citation>
    <scope>IDENTIFICATION</scope>
</reference>
<keyword evidence="4 7" id="KW-0805">Transcription regulation</keyword>
<evidence type="ECO:0000256" key="6">
    <source>
        <dbReference type="ARBA" id="ARBA00023242"/>
    </source>
</evidence>
<name>A0A914YEY1_9BILA</name>
<dbReference type="GO" id="GO:0050793">
    <property type="term" value="P:regulation of developmental process"/>
    <property type="evidence" value="ECO:0007669"/>
    <property type="project" value="UniProtKB-ARBA"/>
</dbReference>
<evidence type="ECO:0000256" key="8">
    <source>
        <dbReference type="SAM" id="MobiDB-lite"/>
    </source>
</evidence>
<dbReference type="PANTHER" id="PTHR13703:SF62">
    <property type="entry name" value="SMAD PROTEIN DAF-3"/>
    <property type="match status" value="1"/>
</dbReference>
<protein>
    <recommendedName>
        <fullName evidence="7">Mothers against decapentaplegic homolog</fullName>
        <shortName evidence="7">MAD homolog</shortName>
        <shortName evidence="7">Mothers against DPP homolog</shortName>
    </recommendedName>
    <alternativeName>
        <fullName evidence="7">SMAD family member</fullName>
    </alternativeName>
</protein>
<dbReference type="InterPro" id="IPR001132">
    <property type="entry name" value="SMAD_dom_Dwarfin-type"/>
</dbReference>
<dbReference type="Pfam" id="PF03166">
    <property type="entry name" value="MH2"/>
    <property type="match status" value="1"/>
</dbReference>
<evidence type="ECO:0000259" key="10">
    <source>
        <dbReference type="PROSITE" id="PS51076"/>
    </source>
</evidence>
<dbReference type="GO" id="GO:0030154">
    <property type="term" value="P:cell differentiation"/>
    <property type="evidence" value="ECO:0007669"/>
    <property type="project" value="TreeGrafter"/>
</dbReference>
<dbReference type="PANTHER" id="PTHR13703">
    <property type="entry name" value="SMAD"/>
    <property type="match status" value="1"/>
</dbReference>
<dbReference type="Gene3D" id="3.90.520.10">
    <property type="entry name" value="SMAD MH1 domain"/>
    <property type="match status" value="1"/>
</dbReference>
<dbReference type="SMART" id="SM00523">
    <property type="entry name" value="DWA"/>
    <property type="match status" value="1"/>
</dbReference>
<dbReference type="GO" id="GO:0046872">
    <property type="term" value="F:metal ion binding"/>
    <property type="evidence" value="ECO:0007669"/>
    <property type="project" value="UniProtKB-KW"/>
</dbReference>
<dbReference type="Gene3D" id="2.60.200.10">
    <property type="match status" value="1"/>
</dbReference>
<comment type="subcellular location">
    <subcellularLocation>
        <location evidence="7">Cytoplasm</location>
    </subcellularLocation>
    <subcellularLocation>
        <location evidence="7">Nucleus</location>
    </subcellularLocation>
</comment>
<evidence type="ECO:0000256" key="5">
    <source>
        <dbReference type="ARBA" id="ARBA00023163"/>
    </source>
</evidence>
<dbReference type="GO" id="GO:0071144">
    <property type="term" value="C:heteromeric SMAD protein complex"/>
    <property type="evidence" value="ECO:0007669"/>
    <property type="project" value="TreeGrafter"/>
</dbReference>
<dbReference type="GO" id="GO:0030509">
    <property type="term" value="P:BMP signaling pathway"/>
    <property type="evidence" value="ECO:0007669"/>
    <property type="project" value="TreeGrafter"/>
</dbReference>
<dbReference type="InterPro" id="IPR017855">
    <property type="entry name" value="SMAD-like_dom_sf"/>
</dbReference>
<keyword evidence="5 7" id="KW-0804">Transcription</keyword>
<dbReference type="SMART" id="SM00524">
    <property type="entry name" value="DWB"/>
    <property type="match status" value="1"/>
</dbReference>
<dbReference type="PROSITE" id="PS51075">
    <property type="entry name" value="MH1"/>
    <property type="match status" value="1"/>
</dbReference>
<accession>A0A914YEY1</accession>
<dbReference type="AlphaFoldDB" id="A0A914YEY1"/>
<dbReference type="InterPro" id="IPR008984">
    <property type="entry name" value="SMAD_FHA_dom_sf"/>
</dbReference>
<feature type="region of interest" description="Disordered" evidence="8">
    <location>
        <begin position="1"/>
        <end position="26"/>
    </location>
</feature>
<dbReference type="InterPro" id="IPR013019">
    <property type="entry name" value="MAD_homology_MH1"/>
</dbReference>
<keyword evidence="11" id="KW-1185">Reference proteome</keyword>
<dbReference type="GO" id="GO:0000978">
    <property type="term" value="F:RNA polymerase II cis-regulatory region sequence-specific DNA binding"/>
    <property type="evidence" value="ECO:0007669"/>
    <property type="project" value="TreeGrafter"/>
</dbReference>
<dbReference type="GO" id="GO:0005737">
    <property type="term" value="C:cytoplasm"/>
    <property type="evidence" value="ECO:0007669"/>
    <property type="project" value="UniProtKB-SubCell"/>
</dbReference>
<keyword evidence="7" id="KW-0963">Cytoplasm</keyword>
<comment type="similarity">
    <text evidence="1 7">Belongs to the dwarfin/SMAD family.</text>
</comment>
<evidence type="ECO:0000256" key="4">
    <source>
        <dbReference type="ARBA" id="ARBA00023015"/>
    </source>
</evidence>
<dbReference type="Pfam" id="PF03165">
    <property type="entry name" value="MH1"/>
    <property type="match status" value="1"/>
</dbReference>
<dbReference type="WBParaSite" id="PSU_v2.g1731.t1">
    <property type="protein sequence ID" value="PSU_v2.g1731.t1"/>
    <property type="gene ID" value="PSU_v2.g1731"/>
</dbReference>
<feature type="domain" description="MH2" evidence="10">
    <location>
        <begin position="565"/>
        <end position="777"/>
    </location>
</feature>
<evidence type="ECO:0000313" key="11">
    <source>
        <dbReference type="Proteomes" id="UP000887577"/>
    </source>
</evidence>
<organism evidence="11 12">
    <name type="scientific">Panagrolaimus superbus</name>
    <dbReference type="NCBI Taxonomy" id="310955"/>
    <lineage>
        <taxon>Eukaryota</taxon>
        <taxon>Metazoa</taxon>
        <taxon>Ecdysozoa</taxon>
        <taxon>Nematoda</taxon>
        <taxon>Chromadorea</taxon>
        <taxon>Rhabditida</taxon>
        <taxon>Tylenchina</taxon>
        <taxon>Panagrolaimomorpha</taxon>
        <taxon>Panagrolaimoidea</taxon>
        <taxon>Panagrolaimidae</taxon>
        <taxon>Panagrolaimus</taxon>
    </lineage>
</organism>
<dbReference type="GO" id="GO:0070411">
    <property type="term" value="F:I-SMAD binding"/>
    <property type="evidence" value="ECO:0007669"/>
    <property type="project" value="TreeGrafter"/>
</dbReference>
<dbReference type="InterPro" id="IPR003619">
    <property type="entry name" value="MAD_homology1_Dwarfin-type"/>
</dbReference>
<evidence type="ECO:0000256" key="2">
    <source>
        <dbReference type="ARBA" id="ARBA00022723"/>
    </source>
</evidence>
<dbReference type="GO" id="GO:0051239">
    <property type="term" value="P:regulation of multicellular organismal process"/>
    <property type="evidence" value="ECO:0007669"/>
    <property type="project" value="UniProtKB-ARBA"/>
</dbReference>
<evidence type="ECO:0000256" key="3">
    <source>
        <dbReference type="ARBA" id="ARBA00022833"/>
    </source>
</evidence>
<dbReference type="InterPro" id="IPR013790">
    <property type="entry name" value="Dwarfin"/>
</dbReference>